<evidence type="ECO:0000256" key="5">
    <source>
        <dbReference type="ARBA" id="ARBA00023002"/>
    </source>
</evidence>
<dbReference type="InterPro" id="IPR000960">
    <property type="entry name" value="Flavin_mOase"/>
</dbReference>
<dbReference type="EC" id="1.-.-.-" evidence="6"/>
<dbReference type="PIRSF" id="PIRSF000332">
    <property type="entry name" value="FMO"/>
    <property type="match status" value="1"/>
</dbReference>
<evidence type="ECO:0000313" key="8">
    <source>
        <dbReference type="EMBL" id="GFR92977.1"/>
    </source>
</evidence>
<dbReference type="SUPFAM" id="SSF51905">
    <property type="entry name" value="FAD/NAD(P)-binding domain"/>
    <property type="match status" value="1"/>
</dbReference>
<keyword evidence="2 6" id="KW-0285">Flavoprotein</keyword>
<dbReference type="GO" id="GO:0050661">
    <property type="term" value="F:NADP binding"/>
    <property type="evidence" value="ECO:0007669"/>
    <property type="project" value="InterPro"/>
</dbReference>
<dbReference type="GO" id="GO:0050660">
    <property type="term" value="F:flavin adenine dinucleotide binding"/>
    <property type="evidence" value="ECO:0007669"/>
    <property type="project" value="InterPro"/>
</dbReference>
<dbReference type="PRINTS" id="PR00370">
    <property type="entry name" value="FMOXYGENASE"/>
</dbReference>
<evidence type="ECO:0000256" key="3">
    <source>
        <dbReference type="ARBA" id="ARBA00022827"/>
    </source>
</evidence>
<name>A0AAV4H4J5_9GAST</name>
<dbReference type="InterPro" id="IPR050346">
    <property type="entry name" value="FMO-like"/>
</dbReference>
<evidence type="ECO:0000256" key="2">
    <source>
        <dbReference type="ARBA" id="ARBA00022630"/>
    </source>
</evidence>
<dbReference type="InterPro" id="IPR020946">
    <property type="entry name" value="Flavin_mOase-like"/>
</dbReference>
<evidence type="ECO:0000256" key="7">
    <source>
        <dbReference type="SAM" id="Phobius"/>
    </source>
</evidence>
<evidence type="ECO:0000256" key="6">
    <source>
        <dbReference type="RuleBase" id="RU361177"/>
    </source>
</evidence>
<evidence type="ECO:0000256" key="4">
    <source>
        <dbReference type="ARBA" id="ARBA00022857"/>
    </source>
</evidence>
<evidence type="ECO:0000313" key="9">
    <source>
        <dbReference type="Proteomes" id="UP000762676"/>
    </source>
</evidence>
<keyword evidence="9" id="KW-1185">Reference proteome</keyword>
<keyword evidence="3 6" id="KW-0274">FAD</keyword>
<dbReference type="Pfam" id="PF00743">
    <property type="entry name" value="FMO-like"/>
    <property type="match status" value="1"/>
</dbReference>
<feature type="transmembrane region" description="Helical" evidence="7">
    <location>
        <begin position="260"/>
        <end position="279"/>
    </location>
</feature>
<comment type="caution">
    <text evidence="8">The sequence shown here is derived from an EMBL/GenBank/DDBJ whole genome shotgun (WGS) entry which is preliminary data.</text>
</comment>
<reference evidence="8 9" key="1">
    <citation type="journal article" date="2021" name="Elife">
        <title>Chloroplast acquisition without the gene transfer in kleptoplastic sea slugs, Plakobranchus ocellatus.</title>
        <authorList>
            <person name="Maeda T."/>
            <person name="Takahashi S."/>
            <person name="Yoshida T."/>
            <person name="Shimamura S."/>
            <person name="Takaki Y."/>
            <person name="Nagai Y."/>
            <person name="Toyoda A."/>
            <person name="Suzuki Y."/>
            <person name="Arimoto A."/>
            <person name="Ishii H."/>
            <person name="Satoh N."/>
            <person name="Nishiyama T."/>
            <person name="Hasebe M."/>
            <person name="Maruyama T."/>
            <person name="Minagawa J."/>
            <person name="Obokata J."/>
            <person name="Shigenobu S."/>
        </authorList>
    </citation>
    <scope>NUCLEOTIDE SEQUENCE [LARGE SCALE GENOMIC DNA]</scope>
</reference>
<dbReference type="PANTHER" id="PTHR23023">
    <property type="entry name" value="DIMETHYLANILINE MONOOXYGENASE"/>
    <property type="match status" value="1"/>
</dbReference>
<protein>
    <recommendedName>
        <fullName evidence="6">Flavin-containing monooxygenase</fullName>
        <ecNumber evidence="6">1.-.-.-</ecNumber>
    </recommendedName>
</protein>
<organism evidence="8 9">
    <name type="scientific">Elysia marginata</name>
    <dbReference type="NCBI Taxonomy" id="1093978"/>
    <lineage>
        <taxon>Eukaryota</taxon>
        <taxon>Metazoa</taxon>
        <taxon>Spiralia</taxon>
        <taxon>Lophotrochozoa</taxon>
        <taxon>Mollusca</taxon>
        <taxon>Gastropoda</taxon>
        <taxon>Heterobranchia</taxon>
        <taxon>Euthyneura</taxon>
        <taxon>Panpulmonata</taxon>
        <taxon>Sacoglossa</taxon>
        <taxon>Placobranchoidea</taxon>
        <taxon>Plakobranchidae</taxon>
        <taxon>Elysia</taxon>
    </lineage>
</organism>
<sequence>MRDPRVYVTVFRFRLLGLLYTGTGLPLVSNDDIQVRIMSGKVKVIGHLKEFKGSEVTTVDGRLLEGVDSVILATGYDHDLSVLDQSLGLDQKELNLYKQVFPIHEKHHTLALVGCLRVSGPNPTAMELQSRMAAYTLSGRHKLPTFEVMKADSDRWKDLARRSDGSYRFSYISVMVYEELAAEIGVAPYFWPLVFSGKPKLAVKALLGPLFPFVYRLVGPGAWEGAESAMEKALEENKQSLCNRTLPTSAQFRETLGLPAWTRALALLAACLAMYAYLYGI</sequence>
<keyword evidence="7" id="KW-0472">Membrane</keyword>
<accession>A0AAV4H4J5</accession>
<keyword evidence="5 6" id="KW-0560">Oxidoreductase</keyword>
<dbReference type="Proteomes" id="UP000762676">
    <property type="component" value="Unassembled WGS sequence"/>
</dbReference>
<evidence type="ECO:0000256" key="1">
    <source>
        <dbReference type="ARBA" id="ARBA00009183"/>
    </source>
</evidence>
<dbReference type="InterPro" id="IPR036188">
    <property type="entry name" value="FAD/NAD-bd_sf"/>
</dbReference>
<dbReference type="GO" id="GO:0004499">
    <property type="term" value="F:N,N-dimethylaniline monooxygenase activity"/>
    <property type="evidence" value="ECO:0007669"/>
    <property type="project" value="InterPro"/>
</dbReference>
<dbReference type="AlphaFoldDB" id="A0AAV4H4J5"/>
<comment type="cofactor">
    <cofactor evidence="6">
        <name>FAD</name>
        <dbReference type="ChEBI" id="CHEBI:57692"/>
    </cofactor>
</comment>
<gene>
    <name evidence="8" type="ORF">ElyMa_000881200</name>
</gene>
<keyword evidence="4" id="KW-0521">NADP</keyword>
<dbReference type="Gene3D" id="3.50.50.60">
    <property type="entry name" value="FAD/NAD(P)-binding domain"/>
    <property type="match status" value="2"/>
</dbReference>
<keyword evidence="7" id="KW-0812">Transmembrane</keyword>
<proteinExistence type="inferred from homology"/>
<keyword evidence="6 8" id="KW-0503">Monooxygenase</keyword>
<keyword evidence="7" id="KW-1133">Transmembrane helix</keyword>
<comment type="similarity">
    <text evidence="1 6">Belongs to the FMO family.</text>
</comment>
<dbReference type="EMBL" id="BMAT01001813">
    <property type="protein sequence ID" value="GFR92977.1"/>
    <property type="molecule type" value="Genomic_DNA"/>
</dbReference>